<feature type="domain" description="DNA polymerase III beta sliding clamp central" evidence="12">
    <location>
        <begin position="130"/>
        <end position="244"/>
    </location>
</feature>
<dbReference type="InterPro" id="IPR022634">
    <property type="entry name" value="DNA_polIII_beta_N"/>
</dbReference>
<evidence type="ECO:0000256" key="5">
    <source>
        <dbReference type="ARBA" id="ARBA00022679"/>
    </source>
</evidence>
<protein>
    <recommendedName>
        <fullName evidence="3 10">Beta sliding clamp</fullName>
    </recommendedName>
</protein>
<dbReference type="GO" id="GO:0003887">
    <property type="term" value="F:DNA-directed DNA polymerase activity"/>
    <property type="evidence" value="ECO:0007669"/>
    <property type="project" value="UniProtKB-UniRule"/>
</dbReference>
<evidence type="ECO:0000256" key="7">
    <source>
        <dbReference type="ARBA" id="ARBA00022705"/>
    </source>
</evidence>
<evidence type="ECO:0000256" key="2">
    <source>
        <dbReference type="ARBA" id="ARBA00010752"/>
    </source>
</evidence>
<dbReference type="GO" id="GO:0008408">
    <property type="term" value="F:3'-5' exonuclease activity"/>
    <property type="evidence" value="ECO:0007669"/>
    <property type="project" value="InterPro"/>
</dbReference>
<evidence type="ECO:0000259" key="12">
    <source>
        <dbReference type="Pfam" id="PF02767"/>
    </source>
</evidence>
<evidence type="ECO:0000256" key="4">
    <source>
        <dbReference type="ARBA" id="ARBA00022490"/>
    </source>
</evidence>
<keyword evidence="5 10" id="KW-0808">Transferase</keyword>
<comment type="similarity">
    <text evidence="2 10">Belongs to the beta sliding clamp family.</text>
</comment>
<dbReference type="GO" id="GO:0009360">
    <property type="term" value="C:DNA polymerase III complex"/>
    <property type="evidence" value="ECO:0007669"/>
    <property type="project" value="InterPro"/>
</dbReference>
<dbReference type="EMBL" id="CAADFG010000242">
    <property type="protein sequence ID" value="VFK01817.1"/>
    <property type="molecule type" value="Genomic_DNA"/>
</dbReference>
<evidence type="ECO:0000256" key="9">
    <source>
        <dbReference type="ARBA" id="ARBA00023125"/>
    </source>
</evidence>
<feature type="domain" description="DNA polymerase III beta sliding clamp C-terminal" evidence="13">
    <location>
        <begin position="255"/>
        <end position="368"/>
    </location>
</feature>
<dbReference type="CDD" id="cd00140">
    <property type="entry name" value="beta_clamp"/>
    <property type="match status" value="1"/>
</dbReference>
<evidence type="ECO:0000313" key="16">
    <source>
        <dbReference type="EMBL" id="VFK05183.1"/>
    </source>
</evidence>
<reference evidence="15" key="1">
    <citation type="submission" date="2019-02" db="EMBL/GenBank/DDBJ databases">
        <authorList>
            <person name="Gruber-Vodicka R. H."/>
            <person name="Seah K. B. B."/>
        </authorList>
    </citation>
    <scope>NUCLEOTIDE SEQUENCE</scope>
    <source>
        <strain evidence="16">BECK_SA2B12</strain>
        <strain evidence="14">BECK_SA2B15</strain>
        <strain evidence="15">BECK_SA2B20</strain>
    </source>
</reference>
<evidence type="ECO:0000256" key="6">
    <source>
        <dbReference type="ARBA" id="ARBA00022695"/>
    </source>
</evidence>
<sequence length="369" mass="41846">MRFTTIREKLLEPLLHVYDVIENRQTLPILSNVLLVARNNVLSMTGTDMEIELITNIELMDSESGEVTVSARKFSDICRALPTGAKIDFTRKGGKAIIQSGNSRFVLLTLPVADYPNTDILTERIKITKKQRNIKELIELTQFAMANQDVRYWLNGLLLEISEKNMRAVATDGHRLAFAELDVESGIDGDIFQIIVPRKGVGELARMLGNGEENIELSIGINALRAEFLNTKFTTKLIDGRYPDYSVVLPKLSQCNREVLVGKELLRQTLFRCAILCSEGYRSVKMMFDKNLLQISARNMEREEADAEVSINYRGEPLEIRFNVTYLLEALKSIPTEEVHMYFKDVGGSCLIKPVGREDCQYVVMPMRL</sequence>
<dbReference type="InterPro" id="IPR001001">
    <property type="entry name" value="DNA_polIII_beta"/>
</dbReference>
<dbReference type="InterPro" id="IPR022637">
    <property type="entry name" value="DNA_polIII_beta_cen"/>
</dbReference>
<feature type="domain" description="DNA polymerase III beta sliding clamp N-terminal" evidence="11">
    <location>
        <begin position="1"/>
        <end position="118"/>
    </location>
</feature>
<dbReference type="InterPro" id="IPR046938">
    <property type="entry name" value="DNA_clamp_sf"/>
</dbReference>
<dbReference type="SUPFAM" id="SSF55979">
    <property type="entry name" value="DNA clamp"/>
    <property type="match status" value="3"/>
</dbReference>
<name>A0A450VBL5_9GAMM</name>
<evidence type="ECO:0000256" key="3">
    <source>
        <dbReference type="ARBA" id="ARBA00021035"/>
    </source>
</evidence>
<keyword evidence="7 10" id="KW-0235">DNA replication</keyword>
<dbReference type="Pfam" id="PF00712">
    <property type="entry name" value="DNA_pol3_beta"/>
    <property type="match status" value="1"/>
</dbReference>
<dbReference type="Pfam" id="PF02767">
    <property type="entry name" value="DNA_pol3_beta_2"/>
    <property type="match status" value="1"/>
</dbReference>
<dbReference type="AlphaFoldDB" id="A0A450VBL5"/>
<keyword evidence="9" id="KW-0238">DNA-binding</keyword>
<dbReference type="GO" id="GO:0003677">
    <property type="term" value="F:DNA binding"/>
    <property type="evidence" value="ECO:0007669"/>
    <property type="project" value="UniProtKB-UniRule"/>
</dbReference>
<dbReference type="EMBL" id="CAADFI010000264">
    <property type="protein sequence ID" value="VFK02165.1"/>
    <property type="molecule type" value="Genomic_DNA"/>
</dbReference>
<dbReference type="InterPro" id="IPR022635">
    <property type="entry name" value="DNA_polIII_beta_C"/>
</dbReference>
<proteinExistence type="inferred from homology"/>
<dbReference type="PIRSF" id="PIRSF000804">
    <property type="entry name" value="DNA_pol_III_b"/>
    <property type="match status" value="1"/>
</dbReference>
<comment type="subunit">
    <text evidence="10">Forms a ring-shaped head-to-tail homodimer around DNA.</text>
</comment>
<evidence type="ECO:0000313" key="15">
    <source>
        <dbReference type="EMBL" id="VFK02165.1"/>
    </source>
</evidence>
<dbReference type="Gene3D" id="3.10.150.10">
    <property type="entry name" value="DNA Polymerase III, subunit A, domain 2"/>
    <property type="match status" value="1"/>
</dbReference>
<keyword evidence="4 10" id="KW-0963">Cytoplasm</keyword>
<evidence type="ECO:0000256" key="10">
    <source>
        <dbReference type="PIRNR" id="PIRNR000804"/>
    </source>
</evidence>
<comment type="subcellular location">
    <subcellularLocation>
        <location evidence="1 10">Cytoplasm</location>
    </subcellularLocation>
</comment>
<dbReference type="EMBL" id="CAADFJ010000244">
    <property type="protein sequence ID" value="VFK05183.1"/>
    <property type="molecule type" value="Genomic_DNA"/>
</dbReference>
<dbReference type="Pfam" id="PF02768">
    <property type="entry name" value="DNA_pol3_beta_3"/>
    <property type="match status" value="1"/>
</dbReference>
<dbReference type="GO" id="GO:0005737">
    <property type="term" value="C:cytoplasm"/>
    <property type="evidence" value="ECO:0007669"/>
    <property type="project" value="UniProtKB-SubCell"/>
</dbReference>
<keyword evidence="6 10" id="KW-0548">Nucleotidyltransferase</keyword>
<dbReference type="PANTHER" id="PTHR30478:SF0">
    <property type="entry name" value="BETA SLIDING CLAMP"/>
    <property type="match status" value="1"/>
</dbReference>
<keyword evidence="8 10" id="KW-0239">DNA-directed DNA polymerase</keyword>
<comment type="function">
    <text evidence="10">Confers DNA tethering and processivity to DNA polymerases and other proteins. Acts as a clamp, forming a ring around DNA (a reaction catalyzed by the clamp-loading complex) which diffuses in an ATP-independent manner freely and bidirectionally along dsDNA. Initially characterized for its ability to contact the catalytic subunit of DNA polymerase III (Pol III), a complex, multichain enzyme responsible for most of the replicative synthesis in bacteria; Pol III exhibits 3'-5' exonuclease proofreading activity. The beta chain is required for initiation of replication as well as for processivity of DNA replication.</text>
</comment>
<dbReference type="GO" id="GO:0006271">
    <property type="term" value="P:DNA strand elongation involved in DNA replication"/>
    <property type="evidence" value="ECO:0007669"/>
    <property type="project" value="TreeGrafter"/>
</dbReference>
<dbReference type="SMART" id="SM00480">
    <property type="entry name" value="POL3Bc"/>
    <property type="match status" value="1"/>
</dbReference>
<organism evidence="15">
    <name type="scientific">Candidatus Kentrum eta</name>
    <dbReference type="NCBI Taxonomy" id="2126337"/>
    <lineage>
        <taxon>Bacteria</taxon>
        <taxon>Pseudomonadati</taxon>
        <taxon>Pseudomonadota</taxon>
        <taxon>Gammaproteobacteria</taxon>
        <taxon>Candidatus Kentrum</taxon>
    </lineage>
</organism>
<evidence type="ECO:0000259" key="13">
    <source>
        <dbReference type="Pfam" id="PF02768"/>
    </source>
</evidence>
<evidence type="ECO:0000313" key="14">
    <source>
        <dbReference type="EMBL" id="VFK01817.1"/>
    </source>
</evidence>
<accession>A0A450VBL5</accession>
<dbReference type="PANTHER" id="PTHR30478">
    <property type="entry name" value="DNA POLYMERASE III SUBUNIT BETA"/>
    <property type="match status" value="1"/>
</dbReference>
<gene>
    <name evidence="14" type="ORF">BECKH772A_GA0070896_102424</name>
    <name evidence="15" type="ORF">BECKH772B_GA0070898_102643</name>
    <name evidence="16" type="ORF">BECKH772C_GA0070978_102444</name>
</gene>
<evidence type="ECO:0000256" key="8">
    <source>
        <dbReference type="ARBA" id="ARBA00022932"/>
    </source>
</evidence>
<dbReference type="NCBIfam" id="TIGR00663">
    <property type="entry name" value="dnan"/>
    <property type="match status" value="1"/>
</dbReference>
<evidence type="ECO:0000256" key="1">
    <source>
        <dbReference type="ARBA" id="ARBA00004496"/>
    </source>
</evidence>
<dbReference type="Gene3D" id="3.70.10.10">
    <property type="match status" value="1"/>
</dbReference>
<evidence type="ECO:0000259" key="11">
    <source>
        <dbReference type="Pfam" id="PF00712"/>
    </source>
</evidence>